<evidence type="ECO:0000259" key="1">
    <source>
        <dbReference type="PROSITE" id="PS51186"/>
    </source>
</evidence>
<protein>
    <submittedName>
        <fullName evidence="2">GNAT family N-acetyltransferase</fullName>
    </submittedName>
</protein>
<dbReference type="AlphaFoldDB" id="A0A6N8FMI8"/>
<keyword evidence="2" id="KW-0808">Transferase</keyword>
<dbReference type="InterPro" id="IPR013653">
    <property type="entry name" value="GCN5-like_dom"/>
</dbReference>
<dbReference type="InterPro" id="IPR016181">
    <property type="entry name" value="Acyl_CoA_acyltransferase"/>
</dbReference>
<reference evidence="2 3" key="1">
    <citation type="submission" date="2019-11" db="EMBL/GenBank/DDBJ databases">
        <authorList>
            <person name="Li X."/>
        </authorList>
    </citation>
    <scope>NUCLEOTIDE SEQUENCE [LARGE SCALE GENOMIC DNA]</scope>
    <source>
        <strain evidence="2 3">L9</strain>
    </source>
</reference>
<feature type="domain" description="N-acetyltransferase" evidence="1">
    <location>
        <begin position="137"/>
        <end position="283"/>
    </location>
</feature>
<dbReference type="SUPFAM" id="SSF55729">
    <property type="entry name" value="Acyl-CoA N-acyltransferases (Nat)"/>
    <property type="match status" value="1"/>
</dbReference>
<evidence type="ECO:0000313" key="3">
    <source>
        <dbReference type="Proteomes" id="UP000469125"/>
    </source>
</evidence>
<dbReference type="InterPro" id="IPR000182">
    <property type="entry name" value="GNAT_dom"/>
</dbReference>
<evidence type="ECO:0000313" key="2">
    <source>
        <dbReference type="EMBL" id="MUK90695.1"/>
    </source>
</evidence>
<dbReference type="EMBL" id="WOCA01000027">
    <property type="protein sequence ID" value="MUK90695.1"/>
    <property type="molecule type" value="Genomic_DNA"/>
</dbReference>
<proteinExistence type="predicted"/>
<accession>A0A6N8FMI8</accession>
<dbReference type="Gene3D" id="3.40.630.30">
    <property type="match status" value="1"/>
</dbReference>
<dbReference type="PROSITE" id="PS51186">
    <property type="entry name" value="GNAT"/>
    <property type="match status" value="1"/>
</dbReference>
<gene>
    <name evidence="2" type="ORF">GMD78_20270</name>
</gene>
<dbReference type="Proteomes" id="UP000469125">
    <property type="component" value="Unassembled WGS sequence"/>
</dbReference>
<sequence>MEVRLEKSLHTYMELVEDLLLKNEATNNLMLGLLDRGHNNAAAYQEGVHLGLVEEGNEVIFAFMQTPPNHWILADVNHVDEQVIKAVVQFLYREGLDVPSVLGPNEEVETLVTAWSGLSKKKAEVEMEQLIYQLDHVNVTPDETGKLIQATSEHKSIIAKWLYQFGVEANMYISRLKAETMATNYTDNRSIYLWVVDGKPVSMVNNSRKTKNGVTINAVFTPDRFKRKGYATSAVAALSKKLLEDGFKFCSLYTDAANPTSNSIYRKIGYYEIGSSIVYQFES</sequence>
<organism evidence="2 3">
    <name type="scientific">Ornithinibacillus caprae</name>
    <dbReference type="NCBI Taxonomy" id="2678566"/>
    <lineage>
        <taxon>Bacteria</taxon>
        <taxon>Bacillati</taxon>
        <taxon>Bacillota</taxon>
        <taxon>Bacilli</taxon>
        <taxon>Bacillales</taxon>
        <taxon>Bacillaceae</taxon>
        <taxon>Ornithinibacillus</taxon>
    </lineage>
</organism>
<dbReference type="RefSeq" id="WP_155671727.1">
    <property type="nucleotide sequence ID" value="NZ_WOCA01000027.1"/>
</dbReference>
<dbReference type="Pfam" id="PF08445">
    <property type="entry name" value="FR47"/>
    <property type="match status" value="1"/>
</dbReference>
<name>A0A6N8FMI8_9BACI</name>
<keyword evidence="3" id="KW-1185">Reference proteome</keyword>
<dbReference type="GO" id="GO:0016747">
    <property type="term" value="F:acyltransferase activity, transferring groups other than amino-acyl groups"/>
    <property type="evidence" value="ECO:0007669"/>
    <property type="project" value="InterPro"/>
</dbReference>
<comment type="caution">
    <text evidence="2">The sequence shown here is derived from an EMBL/GenBank/DDBJ whole genome shotgun (WGS) entry which is preliminary data.</text>
</comment>